<feature type="transmembrane region" description="Helical" evidence="4">
    <location>
        <begin position="50"/>
        <end position="75"/>
    </location>
</feature>
<dbReference type="PANTHER" id="PTHR10434:SF11">
    <property type="entry name" value="1-ACYL-SN-GLYCEROL-3-PHOSPHATE ACYLTRANSFERASE"/>
    <property type="match status" value="1"/>
</dbReference>
<keyword evidence="4" id="KW-0472">Membrane</keyword>
<name>A0A6J6GUX7_9ZZZZ</name>
<evidence type="ECO:0000313" key="6">
    <source>
        <dbReference type="EMBL" id="CAB4605127.1"/>
    </source>
</evidence>
<gene>
    <name evidence="6" type="ORF">UFOPK1843_00450</name>
</gene>
<keyword evidence="4" id="KW-0812">Transmembrane</keyword>
<evidence type="ECO:0000256" key="4">
    <source>
        <dbReference type="SAM" id="Phobius"/>
    </source>
</evidence>
<evidence type="ECO:0000259" key="5">
    <source>
        <dbReference type="SMART" id="SM00563"/>
    </source>
</evidence>
<dbReference type="CDD" id="cd07989">
    <property type="entry name" value="LPLAT_AGPAT-like"/>
    <property type="match status" value="1"/>
</dbReference>
<feature type="domain" description="Phospholipid/glycerol acyltransferase" evidence="5">
    <location>
        <begin position="52"/>
        <end position="171"/>
    </location>
</feature>
<dbReference type="SUPFAM" id="SSF69593">
    <property type="entry name" value="Glycerol-3-phosphate (1)-acyltransferase"/>
    <property type="match status" value="1"/>
</dbReference>
<dbReference type="Pfam" id="PF01553">
    <property type="entry name" value="Acyltransferase"/>
    <property type="match status" value="1"/>
</dbReference>
<dbReference type="SMART" id="SM00563">
    <property type="entry name" value="PlsC"/>
    <property type="match status" value="1"/>
</dbReference>
<dbReference type="PANTHER" id="PTHR10434">
    <property type="entry name" value="1-ACYL-SN-GLYCEROL-3-PHOSPHATE ACYLTRANSFERASE"/>
    <property type="match status" value="1"/>
</dbReference>
<dbReference type="GO" id="GO:0003841">
    <property type="term" value="F:1-acylglycerol-3-phosphate O-acyltransferase activity"/>
    <property type="evidence" value="ECO:0007669"/>
    <property type="project" value="TreeGrafter"/>
</dbReference>
<feature type="compositionally biased region" description="Polar residues" evidence="3">
    <location>
        <begin position="247"/>
        <end position="260"/>
    </location>
</feature>
<proteinExistence type="predicted"/>
<feature type="region of interest" description="Disordered" evidence="3">
    <location>
        <begin position="239"/>
        <end position="260"/>
    </location>
</feature>
<evidence type="ECO:0000256" key="1">
    <source>
        <dbReference type="ARBA" id="ARBA00022679"/>
    </source>
</evidence>
<dbReference type="InterPro" id="IPR002123">
    <property type="entry name" value="Plipid/glycerol_acylTrfase"/>
</dbReference>
<evidence type="ECO:0000256" key="2">
    <source>
        <dbReference type="ARBA" id="ARBA00023315"/>
    </source>
</evidence>
<reference evidence="6" key="1">
    <citation type="submission" date="2020-05" db="EMBL/GenBank/DDBJ databases">
        <authorList>
            <person name="Chiriac C."/>
            <person name="Salcher M."/>
            <person name="Ghai R."/>
            <person name="Kavagutti S V."/>
        </authorList>
    </citation>
    <scope>NUCLEOTIDE SEQUENCE</scope>
</reference>
<dbReference type="GO" id="GO:0006654">
    <property type="term" value="P:phosphatidic acid biosynthetic process"/>
    <property type="evidence" value="ECO:0007669"/>
    <property type="project" value="TreeGrafter"/>
</dbReference>
<protein>
    <submittedName>
        <fullName evidence="6">Unannotated protein</fullName>
    </submittedName>
</protein>
<keyword evidence="1" id="KW-0808">Transferase</keyword>
<dbReference type="EMBL" id="CAEZUR010000026">
    <property type="protein sequence ID" value="CAB4605127.1"/>
    <property type="molecule type" value="Genomic_DNA"/>
</dbReference>
<dbReference type="AlphaFoldDB" id="A0A6J6GUX7"/>
<evidence type="ECO:0000256" key="3">
    <source>
        <dbReference type="SAM" id="MobiDB-lite"/>
    </source>
</evidence>
<feature type="transmembrane region" description="Helical" evidence="4">
    <location>
        <begin position="20"/>
        <end position="38"/>
    </location>
</feature>
<keyword evidence="4" id="KW-1133">Transmembrane helix</keyword>
<accession>A0A6J6GUX7</accession>
<keyword evidence="2" id="KW-0012">Acyltransferase</keyword>
<organism evidence="6">
    <name type="scientific">freshwater metagenome</name>
    <dbReference type="NCBI Taxonomy" id="449393"/>
    <lineage>
        <taxon>unclassified sequences</taxon>
        <taxon>metagenomes</taxon>
        <taxon>ecological metagenomes</taxon>
    </lineage>
</organism>
<sequence length="260" mass="29317">MAQNDEFKMPKVATADRPFMMRLVAYILGPLVHLLFWVKLEGKEKLPKTGAYILVFNHVTHLDPLVVAYATFYGLKRGPHFLAKGNLFKVPVLGPLLLAAGQVPVYRNGRRNVEPMAAAYRFLDAGHVITIFPEGTLTREPNGWPMRGKTGSVRMAIEANVPIYSVGQWGSEVVLPTYTKKLRPKPWHKVRVLIGEEINLEKFRGRKISTEELKDATRIVMTAITKQVEILRDSKAPKKLYDPADHGQSQFGNFNKNGKK</sequence>